<dbReference type="Proteomes" id="UP001064048">
    <property type="component" value="Chromosome Z"/>
</dbReference>
<gene>
    <name evidence="1" type="ORF">MSG28_000220</name>
</gene>
<dbReference type="EMBL" id="CM046131">
    <property type="protein sequence ID" value="KAI8429634.1"/>
    <property type="molecule type" value="Genomic_DNA"/>
</dbReference>
<keyword evidence="2" id="KW-1185">Reference proteome</keyword>
<evidence type="ECO:0000313" key="2">
    <source>
        <dbReference type="Proteomes" id="UP001064048"/>
    </source>
</evidence>
<reference evidence="1 2" key="1">
    <citation type="journal article" date="2022" name="Genome Biol. Evol.">
        <title>The Spruce Budworm Genome: Reconstructing the Evolutionary History of Antifreeze Proteins.</title>
        <authorList>
            <person name="Beliveau C."/>
            <person name="Gagne P."/>
            <person name="Picq S."/>
            <person name="Vernygora O."/>
            <person name="Keeling C.I."/>
            <person name="Pinkney K."/>
            <person name="Doucet D."/>
            <person name="Wen F."/>
            <person name="Johnston J.S."/>
            <person name="Maaroufi H."/>
            <person name="Boyle B."/>
            <person name="Laroche J."/>
            <person name="Dewar K."/>
            <person name="Juretic N."/>
            <person name="Blackburn G."/>
            <person name="Nisole A."/>
            <person name="Brunet B."/>
            <person name="Brandao M."/>
            <person name="Lumley L."/>
            <person name="Duan J."/>
            <person name="Quan G."/>
            <person name="Lucarotti C.J."/>
            <person name="Roe A.D."/>
            <person name="Sperling F.A.H."/>
            <person name="Levesque R.C."/>
            <person name="Cusson M."/>
        </authorList>
    </citation>
    <scope>NUCLEOTIDE SEQUENCE [LARGE SCALE GENOMIC DNA]</scope>
    <source>
        <strain evidence="1">Glfc:IPQL:Cfum</strain>
    </source>
</reference>
<proteinExistence type="predicted"/>
<name>A0ACC0JZN2_CHOFU</name>
<evidence type="ECO:0000313" key="1">
    <source>
        <dbReference type="EMBL" id="KAI8429634.1"/>
    </source>
</evidence>
<comment type="caution">
    <text evidence="1">The sequence shown here is derived from an EMBL/GenBank/DDBJ whole genome shotgun (WGS) entry which is preliminary data.</text>
</comment>
<protein>
    <submittedName>
        <fullName evidence="1">Uncharacterized protein</fullName>
    </submittedName>
</protein>
<sequence length="65" mass="7254">MSLQRPKTTRFKMWKSIIHRKRKYSEALPCDRESYAALAAMQGGSAATLPPSLDALRACKSSIAR</sequence>
<accession>A0ACC0JZN2</accession>
<organism evidence="1 2">
    <name type="scientific">Choristoneura fumiferana</name>
    <name type="common">Spruce budworm moth</name>
    <name type="synonym">Archips fumiferana</name>
    <dbReference type="NCBI Taxonomy" id="7141"/>
    <lineage>
        <taxon>Eukaryota</taxon>
        <taxon>Metazoa</taxon>
        <taxon>Ecdysozoa</taxon>
        <taxon>Arthropoda</taxon>
        <taxon>Hexapoda</taxon>
        <taxon>Insecta</taxon>
        <taxon>Pterygota</taxon>
        <taxon>Neoptera</taxon>
        <taxon>Endopterygota</taxon>
        <taxon>Lepidoptera</taxon>
        <taxon>Glossata</taxon>
        <taxon>Ditrysia</taxon>
        <taxon>Tortricoidea</taxon>
        <taxon>Tortricidae</taxon>
        <taxon>Tortricinae</taxon>
        <taxon>Choristoneura</taxon>
    </lineage>
</organism>